<dbReference type="EMBL" id="CAKOFQ010006766">
    <property type="protein sequence ID" value="CAH1969860.1"/>
    <property type="molecule type" value="Genomic_DNA"/>
</dbReference>
<comment type="caution">
    <text evidence="1">The sequence shown here is derived from an EMBL/GenBank/DDBJ whole genome shotgun (WGS) entry which is preliminary data.</text>
</comment>
<name>A0A9P0KFP6_ACAOB</name>
<organism evidence="1 2">
    <name type="scientific">Acanthoscelides obtectus</name>
    <name type="common">Bean weevil</name>
    <name type="synonym">Bruchus obtectus</name>
    <dbReference type="NCBI Taxonomy" id="200917"/>
    <lineage>
        <taxon>Eukaryota</taxon>
        <taxon>Metazoa</taxon>
        <taxon>Ecdysozoa</taxon>
        <taxon>Arthropoda</taxon>
        <taxon>Hexapoda</taxon>
        <taxon>Insecta</taxon>
        <taxon>Pterygota</taxon>
        <taxon>Neoptera</taxon>
        <taxon>Endopterygota</taxon>
        <taxon>Coleoptera</taxon>
        <taxon>Polyphaga</taxon>
        <taxon>Cucujiformia</taxon>
        <taxon>Chrysomeloidea</taxon>
        <taxon>Chrysomelidae</taxon>
        <taxon>Bruchinae</taxon>
        <taxon>Bruchini</taxon>
        <taxon>Acanthoscelides</taxon>
    </lineage>
</organism>
<dbReference type="Proteomes" id="UP001152888">
    <property type="component" value="Unassembled WGS sequence"/>
</dbReference>
<accession>A0A9P0KFP6</accession>
<protein>
    <submittedName>
        <fullName evidence="1">Uncharacterized protein</fullName>
    </submittedName>
</protein>
<proteinExistence type="predicted"/>
<reference evidence="1" key="1">
    <citation type="submission" date="2022-03" db="EMBL/GenBank/DDBJ databases">
        <authorList>
            <person name="Sayadi A."/>
        </authorList>
    </citation>
    <scope>NUCLEOTIDE SEQUENCE</scope>
</reference>
<sequence length="56" mass="6017">MVSDCRTWRYNPADLVGGARMCACCMHTCSLARVHVAFPLSPVSPYSPTAFVVAGI</sequence>
<evidence type="ECO:0000313" key="2">
    <source>
        <dbReference type="Proteomes" id="UP001152888"/>
    </source>
</evidence>
<gene>
    <name evidence="1" type="ORF">ACAOBT_LOCUS8604</name>
</gene>
<keyword evidence="2" id="KW-1185">Reference proteome</keyword>
<evidence type="ECO:0000313" key="1">
    <source>
        <dbReference type="EMBL" id="CAH1969860.1"/>
    </source>
</evidence>
<dbReference type="AlphaFoldDB" id="A0A9P0KFP6"/>